<feature type="compositionally biased region" description="Basic and acidic residues" evidence="2">
    <location>
        <begin position="39"/>
        <end position="48"/>
    </location>
</feature>
<feature type="compositionally biased region" description="Polar residues" evidence="2">
    <location>
        <begin position="50"/>
        <end position="60"/>
    </location>
</feature>
<evidence type="ECO:0000313" key="4">
    <source>
        <dbReference type="Proteomes" id="UP000552560"/>
    </source>
</evidence>
<evidence type="ECO:0000256" key="2">
    <source>
        <dbReference type="SAM" id="MobiDB-lite"/>
    </source>
</evidence>
<comment type="caution">
    <text evidence="3">The sequence shown here is derived from an EMBL/GenBank/DDBJ whole genome shotgun (WGS) entry which is preliminary data.</text>
</comment>
<protein>
    <submittedName>
        <fullName evidence="3">Uncharacterized protein</fullName>
    </submittedName>
</protein>
<dbReference type="EMBL" id="JAAQWE010000046">
    <property type="protein sequence ID" value="NMY00751.1"/>
    <property type="molecule type" value="Genomic_DNA"/>
</dbReference>
<keyword evidence="1" id="KW-0175">Coiled coil</keyword>
<dbReference type="OrthoDB" id="6778026at2"/>
<dbReference type="AlphaFoldDB" id="A0A7Y0ZZI1"/>
<dbReference type="SUPFAM" id="SSF57997">
    <property type="entry name" value="Tropomyosin"/>
    <property type="match status" value="1"/>
</dbReference>
<feature type="coiled-coil region" evidence="1">
    <location>
        <begin position="116"/>
        <end position="164"/>
    </location>
</feature>
<gene>
    <name evidence="3" type="ORF">HBO43_29675</name>
</gene>
<sequence>MAQVSIGQVENLEDLVHGLQSVLEVLESSCREQIAFAEQKSEEARDESQNSESLLDSATRQEQAAQQEVDDAQEALASSQSALDSAQYSLSACLSQPSDDDDDETHPDCSDEYACVAEFEADAEQAQSMLEQAKADFELATENRQAMEQRLDLARQAQAMAEQMLVQVQQECNARLASVGRAVEVGTARLTAAQQALNAYLATNPSAGQFHAWLKWDPTQQGGPITPDILRDRMNLSSEHQRMLQDYLYERNPGYRKLVDRYRSQWADAKGDAERNIVARKARIHLSGEFGEQIARHALAPLGGRIETQGRTFVGDDGRYTKTDLLITNLRVPVILGRGEGMGAPVGGSMAFEVKCGKAQYLYSQMEHMVFQSEGHKQADAQCTLCSRDIQDLSPEKQKELRDTLREAGSPMVGMLPRKNEIDKSCLDFIRPNEEEQP</sequence>
<evidence type="ECO:0000313" key="3">
    <source>
        <dbReference type="EMBL" id="NMY00751.1"/>
    </source>
</evidence>
<reference evidence="3 4" key="1">
    <citation type="journal article" date="2020" name="Front. Microbiol.">
        <title>Genetic Organization of the aprX-lipA2 Operon Affects the Proteolytic Potential of Pseudomonas Species in Milk.</title>
        <authorList>
            <person name="Maier C."/>
            <person name="Huptas C."/>
            <person name="von Neubeck M."/>
            <person name="Scherer S."/>
            <person name="Wenning M."/>
            <person name="Lucking G."/>
        </authorList>
    </citation>
    <scope>NUCLEOTIDE SEQUENCE [LARGE SCALE GENOMIC DNA]</scope>
    <source>
        <strain evidence="3 4">WS 4671</strain>
    </source>
</reference>
<dbReference type="RefSeq" id="WP_057005983.1">
    <property type="nucleotide sequence ID" value="NZ_CP149793.1"/>
</dbReference>
<proteinExistence type="predicted"/>
<name>A0A7Y0ZZI1_PSEVE</name>
<organism evidence="3 4">
    <name type="scientific">Pseudomonas veronii</name>
    <dbReference type="NCBI Taxonomy" id="76761"/>
    <lineage>
        <taxon>Bacteria</taxon>
        <taxon>Pseudomonadati</taxon>
        <taxon>Pseudomonadota</taxon>
        <taxon>Gammaproteobacteria</taxon>
        <taxon>Pseudomonadales</taxon>
        <taxon>Pseudomonadaceae</taxon>
        <taxon>Pseudomonas</taxon>
    </lineage>
</organism>
<dbReference type="Proteomes" id="UP000552560">
    <property type="component" value="Unassembled WGS sequence"/>
</dbReference>
<accession>A0A7Y0ZZI1</accession>
<feature type="region of interest" description="Disordered" evidence="2">
    <location>
        <begin position="38"/>
        <end position="81"/>
    </location>
</feature>
<evidence type="ECO:0000256" key="1">
    <source>
        <dbReference type="SAM" id="Coils"/>
    </source>
</evidence>